<organism evidence="1 2">
    <name type="scientific">Liparis tanakae</name>
    <name type="common">Tanaka's snailfish</name>
    <dbReference type="NCBI Taxonomy" id="230148"/>
    <lineage>
        <taxon>Eukaryota</taxon>
        <taxon>Metazoa</taxon>
        <taxon>Chordata</taxon>
        <taxon>Craniata</taxon>
        <taxon>Vertebrata</taxon>
        <taxon>Euteleostomi</taxon>
        <taxon>Actinopterygii</taxon>
        <taxon>Neopterygii</taxon>
        <taxon>Teleostei</taxon>
        <taxon>Neoteleostei</taxon>
        <taxon>Acanthomorphata</taxon>
        <taxon>Eupercaria</taxon>
        <taxon>Perciformes</taxon>
        <taxon>Cottioidei</taxon>
        <taxon>Cottales</taxon>
        <taxon>Liparidae</taxon>
        <taxon>Liparis</taxon>
    </lineage>
</organism>
<evidence type="ECO:0000313" key="2">
    <source>
        <dbReference type="Proteomes" id="UP000314294"/>
    </source>
</evidence>
<protein>
    <submittedName>
        <fullName evidence="1">Uncharacterized protein</fullName>
    </submittedName>
</protein>
<evidence type="ECO:0000313" key="1">
    <source>
        <dbReference type="EMBL" id="TNN76617.1"/>
    </source>
</evidence>
<keyword evidence="2" id="KW-1185">Reference proteome</keyword>
<sequence length="69" mass="7280">MPSGGQDIRCFQSSVFTGKSVLTGRSPRRGIVGPRSVHPPSAVSLFMAPSLLVGKLLRSHSDAGMSRLT</sequence>
<gene>
    <name evidence="1" type="ORF">EYF80_013069</name>
</gene>
<proteinExistence type="predicted"/>
<reference evidence="1 2" key="1">
    <citation type="submission" date="2019-03" db="EMBL/GenBank/DDBJ databases">
        <title>First draft genome of Liparis tanakae, snailfish: a comprehensive survey of snailfish specific genes.</title>
        <authorList>
            <person name="Kim W."/>
            <person name="Song I."/>
            <person name="Jeong J.-H."/>
            <person name="Kim D."/>
            <person name="Kim S."/>
            <person name="Ryu S."/>
            <person name="Song J.Y."/>
            <person name="Lee S.K."/>
        </authorList>
    </citation>
    <scope>NUCLEOTIDE SEQUENCE [LARGE SCALE GENOMIC DNA]</scope>
    <source>
        <tissue evidence="1">Muscle</tissue>
    </source>
</reference>
<dbReference type="Proteomes" id="UP000314294">
    <property type="component" value="Unassembled WGS sequence"/>
</dbReference>
<accession>A0A4Z2IFK9</accession>
<dbReference type="AlphaFoldDB" id="A0A4Z2IFK9"/>
<name>A0A4Z2IFK9_9TELE</name>
<comment type="caution">
    <text evidence="1">The sequence shown here is derived from an EMBL/GenBank/DDBJ whole genome shotgun (WGS) entry which is preliminary data.</text>
</comment>
<dbReference type="EMBL" id="SRLO01000091">
    <property type="protein sequence ID" value="TNN76617.1"/>
    <property type="molecule type" value="Genomic_DNA"/>
</dbReference>